<dbReference type="RefSeq" id="WP_188732771.1">
    <property type="nucleotide sequence ID" value="NZ_BMLW01000001.1"/>
</dbReference>
<gene>
    <name evidence="1" type="ORF">GCM10011346_02960</name>
</gene>
<evidence type="ECO:0000313" key="1">
    <source>
        <dbReference type="EMBL" id="GGP07344.1"/>
    </source>
</evidence>
<comment type="caution">
    <text evidence="1">The sequence shown here is derived from an EMBL/GenBank/DDBJ whole genome shotgun (WGS) entry which is preliminary data.</text>
</comment>
<dbReference type="EMBL" id="BMLW01000001">
    <property type="protein sequence ID" value="GGP07344.1"/>
    <property type="molecule type" value="Genomic_DNA"/>
</dbReference>
<reference evidence="2" key="1">
    <citation type="journal article" date="2019" name="Int. J. Syst. Evol. Microbiol.">
        <title>The Global Catalogue of Microorganisms (GCM) 10K type strain sequencing project: providing services to taxonomists for standard genome sequencing and annotation.</title>
        <authorList>
            <consortium name="The Broad Institute Genomics Platform"/>
            <consortium name="The Broad Institute Genome Sequencing Center for Infectious Disease"/>
            <person name="Wu L."/>
            <person name="Ma J."/>
        </authorList>
    </citation>
    <scope>NUCLEOTIDE SEQUENCE [LARGE SCALE GENOMIC DNA]</scope>
    <source>
        <strain evidence="2">CGMCC 1.7693</strain>
    </source>
</reference>
<sequence length="80" mass="9358">MTHCPFCKRKPEETEIIVESAKFDGEEPAEWVRELDSTYHSQTDMFCCDDCYIEQGFPLMIDLVRAYNEFAKEKPTDGNQ</sequence>
<keyword evidence="2" id="KW-1185">Reference proteome</keyword>
<name>A0ABQ2NP22_9BACI</name>
<organism evidence="1 2">
    <name type="scientific">Oceanobacillus neutriphilus</name>
    <dbReference type="NCBI Taxonomy" id="531815"/>
    <lineage>
        <taxon>Bacteria</taxon>
        <taxon>Bacillati</taxon>
        <taxon>Bacillota</taxon>
        <taxon>Bacilli</taxon>
        <taxon>Bacillales</taxon>
        <taxon>Bacillaceae</taxon>
        <taxon>Oceanobacillus</taxon>
    </lineage>
</organism>
<dbReference type="Proteomes" id="UP000641206">
    <property type="component" value="Unassembled WGS sequence"/>
</dbReference>
<evidence type="ECO:0000313" key="2">
    <source>
        <dbReference type="Proteomes" id="UP000641206"/>
    </source>
</evidence>
<proteinExistence type="predicted"/>
<accession>A0ABQ2NP22</accession>
<protein>
    <submittedName>
        <fullName evidence="1">Uncharacterized protein</fullName>
    </submittedName>
</protein>